<evidence type="ECO:0000256" key="1">
    <source>
        <dbReference type="ARBA" id="ARBA00022763"/>
    </source>
</evidence>
<dbReference type="NCBIfam" id="TIGR00613">
    <property type="entry name" value="reco"/>
    <property type="match status" value="1"/>
</dbReference>
<dbReference type="GO" id="GO:0006302">
    <property type="term" value="P:double-strand break repair"/>
    <property type="evidence" value="ECO:0007669"/>
    <property type="project" value="TreeGrafter"/>
</dbReference>
<dbReference type="PANTHER" id="PTHR33991:SF1">
    <property type="entry name" value="DNA REPAIR PROTEIN RECO"/>
    <property type="match status" value="1"/>
</dbReference>
<feature type="domain" description="DNA replication/recombination mediator RecO N-terminal" evidence="5">
    <location>
        <begin position="1"/>
        <end position="81"/>
    </location>
</feature>
<dbReference type="Pfam" id="PF11967">
    <property type="entry name" value="RecO_N"/>
    <property type="match status" value="1"/>
</dbReference>
<dbReference type="KEGG" id="est:DN752_11235"/>
<dbReference type="Pfam" id="PF02565">
    <property type="entry name" value="RecO_C"/>
    <property type="match status" value="1"/>
</dbReference>
<dbReference type="PANTHER" id="PTHR33991">
    <property type="entry name" value="DNA REPAIR PROTEIN RECO"/>
    <property type="match status" value="1"/>
</dbReference>
<name>A0A2Z4IHQ7_9BACT</name>
<dbReference type="RefSeq" id="WP_112784033.1">
    <property type="nucleotide sequence ID" value="NZ_CP030041.1"/>
</dbReference>
<dbReference type="GO" id="GO:0043590">
    <property type="term" value="C:bacterial nucleoid"/>
    <property type="evidence" value="ECO:0007669"/>
    <property type="project" value="TreeGrafter"/>
</dbReference>
<proteinExistence type="inferred from homology"/>
<evidence type="ECO:0000313" key="7">
    <source>
        <dbReference type="Proteomes" id="UP000248688"/>
    </source>
</evidence>
<keyword evidence="7" id="KW-1185">Reference proteome</keyword>
<dbReference type="InterPro" id="IPR037278">
    <property type="entry name" value="ARFGAP/RecO"/>
</dbReference>
<dbReference type="InterPro" id="IPR003717">
    <property type="entry name" value="RecO"/>
</dbReference>
<dbReference type="HAMAP" id="MF_00201">
    <property type="entry name" value="RecO"/>
    <property type="match status" value="1"/>
</dbReference>
<gene>
    <name evidence="4 6" type="primary">recO</name>
    <name evidence="6" type="ORF">DN752_11235</name>
</gene>
<organism evidence="6 7">
    <name type="scientific">Echinicola strongylocentroti</name>
    <dbReference type="NCBI Taxonomy" id="1795355"/>
    <lineage>
        <taxon>Bacteria</taxon>
        <taxon>Pseudomonadati</taxon>
        <taxon>Bacteroidota</taxon>
        <taxon>Cytophagia</taxon>
        <taxon>Cytophagales</taxon>
        <taxon>Cyclobacteriaceae</taxon>
        <taxon>Echinicola</taxon>
    </lineage>
</organism>
<dbReference type="InterPro" id="IPR022572">
    <property type="entry name" value="DNA_rep/recomb_RecO_N"/>
</dbReference>
<accession>A0A2Z4IHQ7</accession>
<reference evidence="6 7" key="1">
    <citation type="submission" date="2018-06" db="EMBL/GenBank/DDBJ databases">
        <title>Echinicola strongylocentroti sp. nov., isolated from a sea urchin Strongylocentrotus intermedius.</title>
        <authorList>
            <person name="Bae S.S."/>
        </authorList>
    </citation>
    <scope>NUCLEOTIDE SEQUENCE [LARGE SCALE GENOMIC DNA]</scope>
    <source>
        <strain evidence="6 7">MEBiC08714</strain>
    </source>
</reference>
<dbReference type="Proteomes" id="UP000248688">
    <property type="component" value="Chromosome"/>
</dbReference>
<evidence type="ECO:0000259" key="5">
    <source>
        <dbReference type="Pfam" id="PF11967"/>
    </source>
</evidence>
<dbReference type="SUPFAM" id="SSF57863">
    <property type="entry name" value="ArfGap/RecO-like zinc finger"/>
    <property type="match status" value="1"/>
</dbReference>
<dbReference type="EMBL" id="CP030041">
    <property type="protein sequence ID" value="AWW30652.1"/>
    <property type="molecule type" value="Genomic_DNA"/>
</dbReference>
<sequence>MIKKTQGIVIHYIKYRETSIIVKVFTRDLGLKSYIVNGVRSAKSKSKMALYQPLSLLELVVYDKENASLNRISEVKLAHPFQRIPFDFYRSGVAMFIGEILSKYIYENYQNEYLFDFIYQSVALLDSEGISLSAYPLSFLLETSRFLGFAPGSAAEFFEQVHPDVNDSSFALKEKKHFHQLLAAPFDPSVKIPSSVRKSLLDDLLTFYKLHLDTFFEVKSLEVLRNLM</sequence>
<protein>
    <recommendedName>
        <fullName evidence="4">DNA repair protein RecO</fullName>
    </recommendedName>
    <alternativeName>
        <fullName evidence="4">Recombination protein O</fullName>
    </alternativeName>
</protein>
<evidence type="ECO:0000256" key="2">
    <source>
        <dbReference type="ARBA" id="ARBA00023172"/>
    </source>
</evidence>
<keyword evidence="2 4" id="KW-0233">DNA recombination</keyword>
<dbReference type="InterPro" id="IPR012340">
    <property type="entry name" value="NA-bd_OB-fold"/>
</dbReference>
<keyword evidence="1 4" id="KW-0227">DNA damage</keyword>
<dbReference type="OrthoDB" id="9789152at2"/>
<evidence type="ECO:0000256" key="3">
    <source>
        <dbReference type="ARBA" id="ARBA00023204"/>
    </source>
</evidence>
<comment type="similarity">
    <text evidence="4">Belongs to the RecO family.</text>
</comment>
<dbReference type="GO" id="GO:0006310">
    <property type="term" value="P:DNA recombination"/>
    <property type="evidence" value="ECO:0007669"/>
    <property type="project" value="UniProtKB-UniRule"/>
</dbReference>
<dbReference type="AlphaFoldDB" id="A0A2Z4IHQ7"/>
<keyword evidence="3 4" id="KW-0234">DNA repair</keyword>
<evidence type="ECO:0000256" key="4">
    <source>
        <dbReference type="HAMAP-Rule" id="MF_00201"/>
    </source>
</evidence>
<dbReference type="SUPFAM" id="SSF50249">
    <property type="entry name" value="Nucleic acid-binding proteins"/>
    <property type="match status" value="1"/>
</dbReference>
<evidence type="ECO:0000313" key="6">
    <source>
        <dbReference type="EMBL" id="AWW30652.1"/>
    </source>
</evidence>
<dbReference type="Gene3D" id="2.40.50.140">
    <property type="entry name" value="Nucleic acid-binding proteins"/>
    <property type="match status" value="1"/>
</dbReference>
<comment type="function">
    <text evidence="4">Involved in DNA repair and RecF pathway recombination.</text>
</comment>